<protein>
    <recommendedName>
        <fullName evidence="4">SRCR domain-containing protein</fullName>
    </recommendedName>
</protein>
<accession>A0A9W6BEX1</accession>
<name>A0A9W6BEX1_9CHLO</name>
<evidence type="ECO:0000313" key="2">
    <source>
        <dbReference type="EMBL" id="GLC50530.1"/>
    </source>
</evidence>
<evidence type="ECO:0008006" key="4">
    <source>
        <dbReference type="Google" id="ProtNLM"/>
    </source>
</evidence>
<dbReference type="EMBL" id="BRXU01000003">
    <property type="protein sequence ID" value="GLC50530.1"/>
    <property type="molecule type" value="Genomic_DNA"/>
</dbReference>
<evidence type="ECO:0000256" key="1">
    <source>
        <dbReference type="SAM" id="MobiDB-lite"/>
    </source>
</evidence>
<sequence>MQLIHVDGLGTDCRKSAAKPARKGRAASLAAGSRNPPPPPPLHAIKYSPAKLPTPPSPSVTSTIRVYGDVYAATGPLEGNMCSILGGSCGVGARVELLVSPSATSSASAAASSSGRVWAPLCFKNSRNISQDIADLACHQFYGWPSRREVYSIRGSFSDSFLIPSPGTSLPGPVKAGAPLFNVSSHTHWVTVLGLGKAGGRKPRSVQKLKFQVSTKPCDSSLLFNLQCDVLMTAAGQQR</sequence>
<feature type="region of interest" description="Disordered" evidence="1">
    <location>
        <begin position="14"/>
        <end position="58"/>
    </location>
</feature>
<dbReference type="AlphaFoldDB" id="A0A9W6BEX1"/>
<keyword evidence="3" id="KW-1185">Reference proteome</keyword>
<proteinExistence type="predicted"/>
<comment type="caution">
    <text evidence="2">The sequence shown here is derived from an EMBL/GenBank/DDBJ whole genome shotgun (WGS) entry which is preliminary data.</text>
</comment>
<evidence type="ECO:0000313" key="3">
    <source>
        <dbReference type="Proteomes" id="UP001165080"/>
    </source>
</evidence>
<feature type="compositionally biased region" description="Basic residues" evidence="1">
    <location>
        <begin position="16"/>
        <end position="25"/>
    </location>
</feature>
<organism evidence="2 3">
    <name type="scientific">Pleodorina starrii</name>
    <dbReference type="NCBI Taxonomy" id="330485"/>
    <lineage>
        <taxon>Eukaryota</taxon>
        <taxon>Viridiplantae</taxon>
        <taxon>Chlorophyta</taxon>
        <taxon>core chlorophytes</taxon>
        <taxon>Chlorophyceae</taxon>
        <taxon>CS clade</taxon>
        <taxon>Chlamydomonadales</taxon>
        <taxon>Volvocaceae</taxon>
        <taxon>Pleodorina</taxon>
    </lineage>
</organism>
<reference evidence="2 3" key="1">
    <citation type="journal article" date="2023" name="Commun. Biol.">
        <title>Reorganization of the ancestral sex-determining regions during the evolution of trioecy in Pleodorina starrii.</title>
        <authorList>
            <person name="Takahashi K."/>
            <person name="Suzuki S."/>
            <person name="Kawai-Toyooka H."/>
            <person name="Yamamoto K."/>
            <person name="Hamaji T."/>
            <person name="Ootsuki R."/>
            <person name="Yamaguchi H."/>
            <person name="Kawachi M."/>
            <person name="Higashiyama T."/>
            <person name="Nozaki H."/>
        </authorList>
    </citation>
    <scope>NUCLEOTIDE SEQUENCE [LARGE SCALE GENOMIC DNA]</scope>
    <source>
        <strain evidence="2 3">NIES-4479</strain>
    </source>
</reference>
<gene>
    <name evidence="2" type="primary">PLEST010414</name>
    <name evidence="2" type="ORF">PLESTB_000390100</name>
</gene>
<dbReference type="Proteomes" id="UP001165080">
    <property type="component" value="Unassembled WGS sequence"/>
</dbReference>